<evidence type="ECO:0000256" key="8">
    <source>
        <dbReference type="RuleBase" id="RU362010"/>
    </source>
</evidence>
<organism evidence="10 11">
    <name type="scientific">Postechiella marina</name>
    <dbReference type="NCBI Taxonomy" id="943941"/>
    <lineage>
        <taxon>Bacteria</taxon>
        <taxon>Pseudomonadati</taxon>
        <taxon>Bacteroidota</taxon>
        <taxon>Flavobacteriia</taxon>
        <taxon>Flavobacteriales</taxon>
        <taxon>Flavobacteriaceae</taxon>
        <taxon>Postechiella</taxon>
    </lineage>
</organism>
<dbReference type="NCBIfam" id="TIGR00383">
    <property type="entry name" value="corA"/>
    <property type="match status" value="1"/>
</dbReference>
<evidence type="ECO:0000256" key="9">
    <source>
        <dbReference type="SAM" id="MobiDB-lite"/>
    </source>
</evidence>
<reference evidence="11" key="1">
    <citation type="journal article" date="2019" name="Int. J. Syst. Evol. Microbiol.">
        <title>The Global Catalogue of Microorganisms (GCM) 10K type strain sequencing project: providing services to taxonomists for standard genome sequencing and annotation.</title>
        <authorList>
            <consortium name="The Broad Institute Genomics Platform"/>
            <consortium name="The Broad Institute Genome Sequencing Center for Infectious Disease"/>
            <person name="Wu L."/>
            <person name="Ma J."/>
        </authorList>
    </citation>
    <scope>NUCLEOTIDE SEQUENCE [LARGE SCALE GENOMIC DNA]</scope>
    <source>
        <strain evidence="11">JCM 17630</strain>
    </source>
</reference>
<comment type="caution">
    <text evidence="10">The sequence shown here is derived from an EMBL/GenBank/DDBJ whole genome shotgun (WGS) entry which is preliminary data.</text>
</comment>
<evidence type="ECO:0000256" key="2">
    <source>
        <dbReference type="ARBA" id="ARBA00009765"/>
    </source>
</evidence>
<dbReference type="InterPro" id="IPR045863">
    <property type="entry name" value="CorA_TM1_TM2"/>
</dbReference>
<keyword evidence="3 8" id="KW-0813">Transport</keyword>
<feature type="region of interest" description="Disordered" evidence="9">
    <location>
        <begin position="1"/>
        <end position="20"/>
    </location>
</feature>
<keyword evidence="7 8" id="KW-0472">Membrane</keyword>
<feature type="transmembrane region" description="Helical" evidence="8">
    <location>
        <begin position="296"/>
        <end position="316"/>
    </location>
</feature>
<keyword evidence="4 8" id="KW-1003">Cell membrane</keyword>
<dbReference type="Gene3D" id="1.20.58.340">
    <property type="entry name" value="Magnesium transport protein CorA, transmembrane region"/>
    <property type="match status" value="2"/>
</dbReference>
<comment type="function">
    <text evidence="8">Mediates influx of magnesium ions.</text>
</comment>
<evidence type="ECO:0000256" key="3">
    <source>
        <dbReference type="ARBA" id="ARBA00022448"/>
    </source>
</evidence>
<dbReference type="Pfam" id="PF01544">
    <property type="entry name" value="CorA"/>
    <property type="match status" value="1"/>
</dbReference>
<dbReference type="InterPro" id="IPR045861">
    <property type="entry name" value="CorA_cytoplasmic_dom"/>
</dbReference>
<dbReference type="CDD" id="cd12828">
    <property type="entry name" value="TmCorA-like_1"/>
    <property type="match status" value="1"/>
</dbReference>
<dbReference type="InterPro" id="IPR002523">
    <property type="entry name" value="MgTranspt_CorA/ZnTranspt_ZntB"/>
</dbReference>
<keyword evidence="8" id="KW-0406">Ion transport</keyword>
<accession>A0ABP8BY82</accession>
<evidence type="ECO:0000256" key="6">
    <source>
        <dbReference type="ARBA" id="ARBA00022989"/>
    </source>
</evidence>
<dbReference type="EMBL" id="BAABCA010000001">
    <property type="protein sequence ID" value="GAA4230275.1"/>
    <property type="molecule type" value="Genomic_DNA"/>
</dbReference>
<protein>
    <recommendedName>
        <fullName evidence="8">Magnesium transport protein CorA</fullName>
    </recommendedName>
</protein>
<evidence type="ECO:0000256" key="5">
    <source>
        <dbReference type="ARBA" id="ARBA00022692"/>
    </source>
</evidence>
<comment type="subcellular location">
    <subcellularLocation>
        <location evidence="1">Cell membrane</location>
        <topology evidence="1">Multi-pass membrane protein</topology>
    </subcellularLocation>
    <subcellularLocation>
        <location evidence="8">Membrane</location>
        <topology evidence="8">Multi-pass membrane protein</topology>
    </subcellularLocation>
</comment>
<dbReference type="Proteomes" id="UP001501496">
    <property type="component" value="Unassembled WGS sequence"/>
</dbReference>
<dbReference type="Gene3D" id="3.30.460.20">
    <property type="entry name" value="CorA soluble domain-like"/>
    <property type="match status" value="1"/>
</dbReference>
<keyword evidence="5 8" id="KW-0812">Transmembrane</keyword>
<feature type="compositionally biased region" description="Polar residues" evidence="9">
    <location>
        <begin position="1"/>
        <end position="11"/>
    </location>
</feature>
<dbReference type="RefSeq" id="WP_344785677.1">
    <property type="nucleotide sequence ID" value="NZ_BAABCA010000001.1"/>
</dbReference>
<dbReference type="SUPFAM" id="SSF143865">
    <property type="entry name" value="CorA soluble domain-like"/>
    <property type="match status" value="1"/>
</dbReference>
<dbReference type="InterPro" id="IPR004488">
    <property type="entry name" value="Mg/Co-transport_prot_CorA"/>
</dbReference>
<gene>
    <name evidence="8 10" type="primary">corA</name>
    <name evidence="10" type="ORF">GCM10022291_00010</name>
</gene>
<feature type="transmembrane region" description="Helical" evidence="8">
    <location>
        <begin position="328"/>
        <end position="348"/>
    </location>
</feature>
<evidence type="ECO:0000256" key="4">
    <source>
        <dbReference type="ARBA" id="ARBA00022475"/>
    </source>
</evidence>
<proteinExistence type="inferred from homology"/>
<keyword evidence="11" id="KW-1185">Reference proteome</keyword>
<dbReference type="PANTHER" id="PTHR46494:SF1">
    <property type="entry name" value="CORA FAMILY METAL ION TRANSPORTER (EUROFUNG)"/>
    <property type="match status" value="1"/>
</dbReference>
<evidence type="ECO:0000256" key="7">
    <source>
        <dbReference type="ARBA" id="ARBA00023136"/>
    </source>
</evidence>
<sequence length="354" mass="41716">MKINKSTQRKNTGLAPGSPVYMGKKQNKDLNVEIFDYNLNTVVEERAENVKNVFLYENKENITWINVNGLNNVESIKELGTHFELHPLLIEDIVNTHQRPKLEEYENYAFIVLKMLHFDDNNKLKIEHISFVLGEDYLLSFQETEGDVFDTIRERIRTSKGLVRKMKADYLLYALIDVIVDNYFILVDILSEKTETIEDNLFNLVNNDQLVFDIQNSKREVLKIRRAVSPLREVVGKLTKVDKKLVQEKTHLYLSDLHDHTIQVAENVDIYREMIWGLMDMHLTNLSNKMNEVMKVLTIIATIFIPLTFIAGIYGMNFENIPELKHKYAYFILWGVMIFIFFGMLYYFKRKKWL</sequence>
<name>A0ABP8BY82_9FLAO</name>
<evidence type="ECO:0000256" key="1">
    <source>
        <dbReference type="ARBA" id="ARBA00004651"/>
    </source>
</evidence>
<comment type="similarity">
    <text evidence="2 8">Belongs to the CorA metal ion transporter (MIT) (TC 1.A.35) family.</text>
</comment>
<keyword evidence="6 8" id="KW-1133">Transmembrane helix</keyword>
<keyword evidence="8" id="KW-0460">Magnesium</keyword>
<evidence type="ECO:0000313" key="10">
    <source>
        <dbReference type="EMBL" id="GAA4230275.1"/>
    </source>
</evidence>
<dbReference type="PANTHER" id="PTHR46494">
    <property type="entry name" value="CORA FAMILY METAL ION TRANSPORTER (EUROFUNG)"/>
    <property type="match status" value="1"/>
</dbReference>
<dbReference type="SUPFAM" id="SSF144083">
    <property type="entry name" value="Magnesium transport protein CorA, transmembrane region"/>
    <property type="match status" value="1"/>
</dbReference>
<evidence type="ECO:0000313" key="11">
    <source>
        <dbReference type="Proteomes" id="UP001501496"/>
    </source>
</evidence>